<dbReference type="EMBL" id="RCHS01003470">
    <property type="protein sequence ID" value="RMX41601.1"/>
    <property type="molecule type" value="Genomic_DNA"/>
</dbReference>
<dbReference type="AlphaFoldDB" id="A0A3M6TJU4"/>
<dbReference type="PANTHER" id="PTHR24039:SF28">
    <property type="entry name" value="EGF-LIKE DOMAIN-CONTAINING PROTEIN"/>
    <property type="match status" value="1"/>
</dbReference>
<name>A0A3M6TJU4_POCDA</name>
<dbReference type="InterPro" id="IPR000152">
    <property type="entry name" value="EGF-type_Asp/Asn_hydroxyl_site"/>
</dbReference>
<feature type="non-terminal residue" evidence="9">
    <location>
        <position position="1"/>
    </location>
</feature>
<sequence>LAIIAIKPSLSRILCKSADHVKSGALKFPLKEIKDADQCRSLEFRPERAFDGSRLLNHKQPDVNGNYKCELNNATHEGRVHELSQNAICHNTKGSHTCTCKPGFTGNGHKCEDIDECAEGSYNCSLNAFCDNTEGSYNCDCKPGFTGNGRECE</sequence>
<dbReference type="InterPro" id="IPR009030">
    <property type="entry name" value="Growth_fac_rcpt_cys_sf"/>
</dbReference>
<dbReference type="GO" id="GO:0005509">
    <property type="term" value="F:calcium ion binding"/>
    <property type="evidence" value="ECO:0007669"/>
    <property type="project" value="InterPro"/>
</dbReference>
<gene>
    <name evidence="9" type="ORF">pdam_00025001</name>
</gene>
<keyword evidence="1 7" id="KW-0245">EGF-like domain</keyword>
<dbReference type="InterPro" id="IPR018097">
    <property type="entry name" value="EGF_Ca-bd_CS"/>
</dbReference>
<evidence type="ECO:0000256" key="1">
    <source>
        <dbReference type="ARBA" id="ARBA00022536"/>
    </source>
</evidence>
<keyword evidence="6" id="KW-0325">Glycoprotein</keyword>
<comment type="caution">
    <text evidence="9">The sequence shown here is derived from an EMBL/GenBank/DDBJ whole genome shotgun (WGS) entry which is preliminary data.</text>
</comment>
<reference evidence="9 10" key="1">
    <citation type="journal article" date="2018" name="Sci. Rep.">
        <title>Comparative analysis of the Pocillopora damicornis genome highlights role of immune system in coral evolution.</title>
        <authorList>
            <person name="Cunning R."/>
            <person name="Bay R.A."/>
            <person name="Gillette P."/>
            <person name="Baker A.C."/>
            <person name="Traylor-Knowles N."/>
        </authorList>
    </citation>
    <scope>NUCLEOTIDE SEQUENCE [LARGE SCALE GENOMIC DNA]</scope>
    <source>
        <strain evidence="9">RSMAS</strain>
        <tissue evidence="9">Whole animal</tissue>
    </source>
</reference>
<feature type="domain" description="EGF-like" evidence="8">
    <location>
        <begin position="72"/>
        <end position="112"/>
    </location>
</feature>
<dbReference type="Gene3D" id="2.10.25.10">
    <property type="entry name" value="Laminin"/>
    <property type="match status" value="2"/>
</dbReference>
<keyword evidence="10" id="KW-1185">Reference proteome</keyword>
<evidence type="ECO:0000313" key="10">
    <source>
        <dbReference type="Proteomes" id="UP000275408"/>
    </source>
</evidence>
<evidence type="ECO:0000259" key="8">
    <source>
        <dbReference type="PROSITE" id="PS50026"/>
    </source>
</evidence>
<dbReference type="CDD" id="cd00054">
    <property type="entry name" value="EGF_CA"/>
    <property type="match status" value="2"/>
</dbReference>
<evidence type="ECO:0000256" key="7">
    <source>
        <dbReference type="PROSITE-ProRule" id="PRU00076"/>
    </source>
</evidence>
<dbReference type="SMART" id="SM00181">
    <property type="entry name" value="EGF"/>
    <property type="match status" value="2"/>
</dbReference>
<evidence type="ECO:0000256" key="5">
    <source>
        <dbReference type="ARBA" id="ARBA00023157"/>
    </source>
</evidence>
<protein>
    <recommendedName>
        <fullName evidence="8">EGF-like domain-containing protein</fullName>
    </recommendedName>
</protein>
<dbReference type="SMART" id="SM00179">
    <property type="entry name" value="EGF_CA"/>
    <property type="match status" value="2"/>
</dbReference>
<dbReference type="Proteomes" id="UP000275408">
    <property type="component" value="Unassembled WGS sequence"/>
</dbReference>
<dbReference type="Pfam" id="PF12947">
    <property type="entry name" value="EGF_3"/>
    <property type="match status" value="2"/>
</dbReference>
<keyword evidence="4" id="KW-0106">Calcium</keyword>
<dbReference type="OrthoDB" id="10045365at2759"/>
<dbReference type="PROSITE" id="PS01187">
    <property type="entry name" value="EGF_CA"/>
    <property type="match status" value="1"/>
</dbReference>
<dbReference type="FunFam" id="2.10.25.10:FF:000038">
    <property type="entry name" value="Fibrillin 2"/>
    <property type="match status" value="1"/>
</dbReference>
<dbReference type="PANTHER" id="PTHR24039">
    <property type="entry name" value="FIBRILLIN-RELATED"/>
    <property type="match status" value="1"/>
</dbReference>
<keyword evidence="5" id="KW-1015">Disulfide bond</keyword>
<feature type="non-terminal residue" evidence="9">
    <location>
        <position position="153"/>
    </location>
</feature>
<keyword evidence="2" id="KW-0732">Signal</keyword>
<dbReference type="PROSITE" id="PS01186">
    <property type="entry name" value="EGF_2"/>
    <property type="match status" value="1"/>
</dbReference>
<dbReference type="PROSITE" id="PS50026">
    <property type="entry name" value="EGF_3"/>
    <property type="match status" value="2"/>
</dbReference>
<evidence type="ECO:0000313" key="9">
    <source>
        <dbReference type="EMBL" id="RMX41601.1"/>
    </source>
</evidence>
<evidence type="ECO:0000256" key="6">
    <source>
        <dbReference type="ARBA" id="ARBA00023180"/>
    </source>
</evidence>
<keyword evidence="3" id="KW-0677">Repeat</keyword>
<dbReference type="PROSITE" id="PS00010">
    <property type="entry name" value="ASX_HYDROXYL"/>
    <property type="match status" value="1"/>
</dbReference>
<dbReference type="InterPro" id="IPR024731">
    <property type="entry name" value="NELL2-like_EGF"/>
</dbReference>
<evidence type="ECO:0000256" key="4">
    <source>
        <dbReference type="ARBA" id="ARBA00022837"/>
    </source>
</evidence>
<dbReference type="InterPro" id="IPR000742">
    <property type="entry name" value="EGF"/>
</dbReference>
<dbReference type="InterPro" id="IPR001881">
    <property type="entry name" value="EGF-like_Ca-bd_dom"/>
</dbReference>
<comment type="caution">
    <text evidence="7">Lacks conserved residue(s) required for the propagation of feature annotation.</text>
</comment>
<dbReference type="STRING" id="46731.A0A3M6TJU4"/>
<evidence type="ECO:0000256" key="3">
    <source>
        <dbReference type="ARBA" id="ARBA00022737"/>
    </source>
</evidence>
<dbReference type="SUPFAM" id="SSF57184">
    <property type="entry name" value="Growth factor receptor domain"/>
    <property type="match status" value="1"/>
</dbReference>
<feature type="domain" description="EGF-like" evidence="8">
    <location>
        <begin position="113"/>
        <end position="151"/>
    </location>
</feature>
<accession>A0A3M6TJU4</accession>
<evidence type="ECO:0000256" key="2">
    <source>
        <dbReference type="ARBA" id="ARBA00022729"/>
    </source>
</evidence>
<proteinExistence type="predicted"/>
<organism evidence="9 10">
    <name type="scientific">Pocillopora damicornis</name>
    <name type="common">Cauliflower coral</name>
    <name type="synonym">Millepora damicornis</name>
    <dbReference type="NCBI Taxonomy" id="46731"/>
    <lineage>
        <taxon>Eukaryota</taxon>
        <taxon>Metazoa</taxon>
        <taxon>Cnidaria</taxon>
        <taxon>Anthozoa</taxon>
        <taxon>Hexacorallia</taxon>
        <taxon>Scleractinia</taxon>
        <taxon>Astrocoeniina</taxon>
        <taxon>Pocilloporidae</taxon>
        <taxon>Pocillopora</taxon>
    </lineage>
</organism>